<dbReference type="RefSeq" id="XP_025345466.1">
    <property type="nucleotide sequence ID" value="XM_025495554.1"/>
</dbReference>
<accession>A0A316TYF5</accession>
<keyword evidence="2" id="KW-1185">Reference proteome</keyword>
<dbReference type="EMBL" id="KZ819337">
    <property type="protein sequence ID" value="PWN18306.1"/>
    <property type="molecule type" value="Genomic_DNA"/>
</dbReference>
<evidence type="ECO:0000313" key="1">
    <source>
        <dbReference type="EMBL" id="PWN18306.1"/>
    </source>
</evidence>
<dbReference type="GeneID" id="37017288"/>
<organism evidence="1 2">
    <name type="scientific">Pseudomicrostroma glucosiphilum</name>
    <dbReference type="NCBI Taxonomy" id="1684307"/>
    <lineage>
        <taxon>Eukaryota</taxon>
        <taxon>Fungi</taxon>
        <taxon>Dikarya</taxon>
        <taxon>Basidiomycota</taxon>
        <taxon>Ustilaginomycotina</taxon>
        <taxon>Exobasidiomycetes</taxon>
        <taxon>Microstromatales</taxon>
        <taxon>Microstromatales incertae sedis</taxon>
        <taxon>Pseudomicrostroma</taxon>
    </lineage>
</organism>
<proteinExistence type="predicted"/>
<dbReference type="Proteomes" id="UP000245942">
    <property type="component" value="Unassembled WGS sequence"/>
</dbReference>
<name>A0A316TYF5_9BASI</name>
<dbReference type="AlphaFoldDB" id="A0A316TYF5"/>
<sequence length="218" mass="24118">MKASCLSSGVVTDKNDPEWIGAARHISAFRFSTQYGRDDGLGGRSDLRSANFHGFMCASRRWELPAGLSDSTFEQVIVGAALSVADVSHHETHRDCTLLAACGVDGTGARPISSPASLTRKNASRLTIGHITLLPCIGRIRPMGRTEARRLRTSRWVALQNGIFKEPMQLFKRLLPLRLCKRVMKDTSLWWGCFGAWIGCLRATDEEHKITSHRKGTP</sequence>
<protein>
    <submittedName>
        <fullName evidence="1">Uncharacterized protein</fullName>
    </submittedName>
</protein>
<evidence type="ECO:0000313" key="2">
    <source>
        <dbReference type="Proteomes" id="UP000245942"/>
    </source>
</evidence>
<reference evidence="1 2" key="1">
    <citation type="journal article" date="2018" name="Mol. Biol. Evol.">
        <title>Broad Genomic Sampling Reveals a Smut Pathogenic Ancestry of the Fungal Clade Ustilaginomycotina.</title>
        <authorList>
            <person name="Kijpornyongpan T."/>
            <person name="Mondo S.J."/>
            <person name="Barry K."/>
            <person name="Sandor L."/>
            <person name="Lee J."/>
            <person name="Lipzen A."/>
            <person name="Pangilinan J."/>
            <person name="LaButti K."/>
            <person name="Hainaut M."/>
            <person name="Henrissat B."/>
            <person name="Grigoriev I.V."/>
            <person name="Spatafora J.W."/>
            <person name="Aime M.C."/>
        </authorList>
    </citation>
    <scope>NUCLEOTIDE SEQUENCE [LARGE SCALE GENOMIC DNA]</scope>
    <source>
        <strain evidence="1 2">MCA 4718</strain>
    </source>
</reference>
<gene>
    <name evidence="1" type="ORF">BCV69DRAFT_81315</name>
</gene>